<protein>
    <submittedName>
        <fullName evidence="2">Uncharacterized protein</fullName>
    </submittedName>
</protein>
<evidence type="ECO:0000256" key="1">
    <source>
        <dbReference type="SAM" id="MobiDB-lite"/>
    </source>
</evidence>
<dbReference type="EMBL" id="CBSX010000183">
    <property type="protein sequence ID" value="CDH07282.1"/>
    <property type="molecule type" value="Genomic_DNA"/>
</dbReference>
<dbReference type="AlphaFoldDB" id="A0A077NYM2"/>
<evidence type="ECO:0000313" key="3">
    <source>
        <dbReference type="Proteomes" id="UP000028483"/>
    </source>
</evidence>
<feature type="compositionally biased region" description="Basic and acidic residues" evidence="1">
    <location>
        <begin position="1"/>
        <end position="20"/>
    </location>
</feature>
<dbReference type="HOGENOM" id="CLU_3241553_0_0_6"/>
<dbReference type="Proteomes" id="UP000028483">
    <property type="component" value="Unassembled WGS sequence"/>
</dbReference>
<reference evidence="2" key="1">
    <citation type="submission" date="2013-07" db="EMBL/GenBank/DDBJ databases">
        <title>Sub-species coevolution in mutualistic symbiosis.</title>
        <authorList>
            <person name="Murfin K."/>
            <person name="Klassen J."/>
            <person name="Lee M."/>
            <person name="Forst S."/>
            <person name="Stock P."/>
            <person name="Goodrich-Blair H."/>
        </authorList>
    </citation>
    <scope>NUCLEOTIDE SEQUENCE [LARGE SCALE GENOMIC DNA]</scope>
    <source>
        <strain evidence="2">Oregonense</strain>
    </source>
</reference>
<organism evidence="2 3">
    <name type="scientific">Xenorhabdus bovienii str. oregonense</name>
    <dbReference type="NCBI Taxonomy" id="1398202"/>
    <lineage>
        <taxon>Bacteria</taxon>
        <taxon>Pseudomonadati</taxon>
        <taxon>Pseudomonadota</taxon>
        <taxon>Gammaproteobacteria</taxon>
        <taxon>Enterobacterales</taxon>
        <taxon>Morganellaceae</taxon>
        <taxon>Xenorhabdus</taxon>
    </lineage>
</organism>
<sequence>MKFDLIKTRSHREIQQGKIEKKNKKGIELPTSNPIPNFIKINI</sequence>
<accession>A0A077NYM2</accession>
<comment type="caution">
    <text evidence="2">The sequence shown here is derived from an EMBL/GenBank/DDBJ whole genome shotgun (WGS) entry which is preliminary data.</text>
</comment>
<name>A0A077NYM2_XENBV</name>
<feature type="region of interest" description="Disordered" evidence="1">
    <location>
        <begin position="1"/>
        <end position="27"/>
    </location>
</feature>
<gene>
    <name evidence="2" type="ORF">XBO1_2630025</name>
</gene>
<evidence type="ECO:0000313" key="2">
    <source>
        <dbReference type="EMBL" id="CDH07282.1"/>
    </source>
</evidence>
<proteinExistence type="predicted"/>